<accession>A0A833ZKS6</accession>
<keyword evidence="1" id="KW-0812">Transmembrane</keyword>
<proteinExistence type="predicted"/>
<reference evidence="2 3" key="1">
    <citation type="journal article" date="2020" name="Nature">
        <title>Six reference-quality genomes reveal evolution of bat adaptations.</title>
        <authorList>
            <person name="Jebb D."/>
            <person name="Huang Z."/>
            <person name="Pippel M."/>
            <person name="Hughes G.M."/>
            <person name="Lavrichenko K."/>
            <person name="Devanna P."/>
            <person name="Winkler S."/>
            <person name="Jermiin L.S."/>
            <person name="Skirmuntt E.C."/>
            <person name="Katzourakis A."/>
            <person name="Burkitt-Gray L."/>
            <person name="Ray D.A."/>
            <person name="Sullivan K.A.M."/>
            <person name="Roscito J.G."/>
            <person name="Kirilenko B.M."/>
            <person name="Davalos L.M."/>
            <person name="Corthals A.P."/>
            <person name="Power M.L."/>
            <person name="Jones G."/>
            <person name="Ransome R.D."/>
            <person name="Dechmann D.K.N."/>
            <person name="Locatelli A.G."/>
            <person name="Puechmaille S.J."/>
            <person name="Fedrigo O."/>
            <person name="Jarvis E.D."/>
            <person name="Hiller M."/>
            <person name="Vernes S.C."/>
            <person name="Myers E.W."/>
            <person name="Teeling E.C."/>
        </authorList>
    </citation>
    <scope>NUCLEOTIDE SEQUENCE [LARGE SCALE GENOMIC DNA]</scope>
    <source>
        <strain evidence="2">Bat1K_MPI-CBG_1</strain>
    </source>
</reference>
<keyword evidence="1" id="KW-1133">Transmembrane helix</keyword>
<name>A0A833ZKS6_9CHIR</name>
<dbReference type="EMBL" id="JABVXQ010000008">
    <property type="protein sequence ID" value="KAF6094718.1"/>
    <property type="molecule type" value="Genomic_DNA"/>
</dbReference>
<organism evidence="2 3">
    <name type="scientific">Phyllostomus discolor</name>
    <name type="common">pale spear-nosed bat</name>
    <dbReference type="NCBI Taxonomy" id="89673"/>
    <lineage>
        <taxon>Eukaryota</taxon>
        <taxon>Metazoa</taxon>
        <taxon>Chordata</taxon>
        <taxon>Craniata</taxon>
        <taxon>Vertebrata</taxon>
        <taxon>Euteleostomi</taxon>
        <taxon>Mammalia</taxon>
        <taxon>Eutheria</taxon>
        <taxon>Laurasiatheria</taxon>
        <taxon>Chiroptera</taxon>
        <taxon>Yangochiroptera</taxon>
        <taxon>Phyllostomidae</taxon>
        <taxon>Phyllostominae</taxon>
        <taxon>Phyllostomus</taxon>
    </lineage>
</organism>
<keyword evidence="1" id="KW-0472">Membrane</keyword>
<protein>
    <submittedName>
        <fullName evidence="2">Uncharacterized protein</fullName>
    </submittedName>
</protein>
<feature type="transmembrane region" description="Helical" evidence="1">
    <location>
        <begin position="77"/>
        <end position="94"/>
    </location>
</feature>
<gene>
    <name evidence="2" type="ORF">HJG60_011820</name>
</gene>
<evidence type="ECO:0000313" key="3">
    <source>
        <dbReference type="Proteomes" id="UP000664940"/>
    </source>
</evidence>
<sequence length="164" mass="18461">MPSISEDVEPLELLYTAGGSARWGDFRKLSDLAFPLLGVCPRETMLPSTRRRAPMVVEVLFAVKKLEKKNPRVFQQLNGQISCGIVFLFYLFIFRKKEGREKQKGININVWLPLVRPLPGTWPATQACALIGSWTSDPLVCRLELSSLGYTSQGCCIVLKWNTT</sequence>
<evidence type="ECO:0000313" key="2">
    <source>
        <dbReference type="EMBL" id="KAF6094718.1"/>
    </source>
</evidence>
<comment type="caution">
    <text evidence="2">The sequence shown here is derived from an EMBL/GenBank/DDBJ whole genome shotgun (WGS) entry which is preliminary data.</text>
</comment>
<dbReference type="AlphaFoldDB" id="A0A833ZKS6"/>
<dbReference type="Proteomes" id="UP000664940">
    <property type="component" value="Unassembled WGS sequence"/>
</dbReference>
<evidence type="ECO:0000256" key="1">
    <source>
        <dbReference type="SAM" id="Phobius"/>
    </source>
</evidence>